<dbReference type="STRING" id="36166.T1GCI1"/>
<organism evidence="14 15">
    <name type="scientific">Megaselia scalaris</name>
    <name type="common">Humpbacked fly</name>
    <name type="synonym">Phora scalaris</name>
    <dbReference type="NCBI Taxonomy" id="36166"/>
    <lineage>
        <taxon>Eukaryota</taxon>
        <taxon>Metazoa</taxon>
        <taxon>Ecdysozoa</taxon>
        <taxon>Arthropoda</taxon>
        <taxon>Hexapoda</taxon>
        <taxon>Insecta</taxon>
        <taxon>Pterygota</taxon>
        <taxon>Neoptera</taxon>
        <taxon>Endopterygota</taxon>
        <taxon>Diptera</taxon>
        <taxon>Brachycera</taxon>
        <taxon>Muscomorpha</taxon>
        <taxon>Platypezoidea</taxon>
        <taxon>Phoridae</taxon>
        <taxon>Megaseliini</taxon>
        <taxon>Megaselia</taxon>
    </lineage>
</organism>
<protein>
    <submittedName>
        <fullName evidence="14">Uncharacterized protein</fullName>
    </submittedName>
</protein>
<dbReference type="GO" id="GO:0005886">
    <property type="term" value="C:plasma membrane"/>
    <property type="evidence" value="ECO:0007669"/>
    <property type="project" value="TreeGrafter"/>
</dbReference>
<keyword evidence="3 12" id="KW-0813">Transport</keyword>
<dbReference type="EMBL" id="CAQQ02036527">
    <property type="status" value="NOT_ANNOTATED_CDS"/>
    <property type="molecule type" value="Genomic_DNA"/>
</dbReference>
<keyword evidence="9 13" id="KW-0472">Membrane</keyword>
<evidence type="ECO:0000256" key="4">
    <source>
        <dbReference type="ARBA" id="ARBA00022461"/>
    </source>
</evidence>
<accession>T1GCI1</accession>
<keyword evidence="15" id="KW-1185">Reference proteome</keyword>
<comment type="similarity">
    <text evidence="2 12">Belongs to the amiloride-sensitive sodium channel (TC 1.A.6) family.</text>
</comment>
<reference evidence="15" key="1">
    <citation type="submission" date="2013-02" db="EMBL/GenBank/DDBJ databases">
        <authorList>
            <person name="Hughes D."/>
        </authorList>
    </citation>
    <scope>NUCLEOTIDE SEQUENCE</scope>
    <source>
        <strain>Durham</strain>
        <strain evidence="15">NC isolate 2 -- Noor lab</strain>
    </source>
</reference>
<feature type="transmembrane region" description="Helical" evidence="13">
    <location>
        <begin position="194"/>
        <end position="221"/>
    </location>
</feature>
<keyword evidence="10 12" id="KW-0739">Sodium transport</keyword>
<evidence type="ECO:0000256" key="9">
    <source>
        <dbReference type="ARBA" id="ARBA00023136"/>
    </source>
</evidence>
<evidence type="ECO:0000256" key="8">
    <source>
        <dbReference type="ARBA" id="ARBA00023065"/>
    </source>
</evidence>
<keyword evidence="7" id="KW-0915">Sodium</keyword>
<dbReference type="Gene3D" id="1.10.287.820">
    <property type="entry name" value="Acid-sensing ion channel domain"/>
    <property type="match status" value="1"/>
</dbReference>
<dbReference type="PANTHER" id="PTHR11690">
    <property type="entry name" value="AMILORIDE-SENSITIVE SODIUM CHANNEL-RELATED"/>
    <property type="match status" value="1"/>
</dbReference>
<reference evidence="14" key="2">
    <citation type="submission" date="2015-06" db="UniProtKB">
        <authorList>
            <consortium name="EnsemblMetazoa"/>
        </authorList>
    </citation>
    <scope>IDENTIFICATION</scope>
</reference>
<keyword evidence="6 13" id="KW-1133">Transmembrane helix</keyword>
<proteinExistence type="inferred from homology"/>
<evidence type="ECO:0000313" key="14">
    <source>
        <dbReference type="EnsemblMetazoa" id="MESCA000995-PA"/>
    </source>
</evidence>
<keyword evidence="8 12" id="KW-0406">Ion transport</keyword>
<keyword evidence="4 12" id="KW-0894">Sodium channel</keyword>
<evidence type="ECO:0000256" key="13">
    <source>
        <dbReference type="SAM" id="Phobius"/>
    </source>
</evidence>
<evidence type="ECO:0000256" key="3">
    <source>
        <dbReference type="ARBA" id="ARBA00022448"/>
    </source>
</evidence>
<name>T1GCI1_MEGSC</name>
<dbReference type="Pfam" id="PF00858">
    <property type="entry name" value="ASC"/>
    <property type="match status" value="1"/>
</dbReference>
<dbReference type="AlphaFoldDB" id="T1GCI1"/>
<keyword evidence="11 12" id="KW-0407">Ion channel</keyword>
<dbReference type="EnsemblMetazoa" id="MESCA000995-RA">
    <property type="protein sequence ID" value="MESCA000995-PA"/>
    <property type="gene ID" value="MESCA000995"/>
</dbReference>
<comment type="subcellular location">
    <subcellularLocation>
        <location evidence="1">Membrane</location>
        <topology evidence="1">Multi-pass membrane protein</topology>
    </subcellularLocation>
</comment>
<dbReference type="EMBL" id="CAQQ02036528">
    <property type="status" value="NOT_ANNOTATED_CDS"/>
    <property type="molecule type" value="Genomic_DNA"/>
</dbReference>
<keyword evidence="5 12" id="KW-0812">Transmembrane</keyword>
<evidence type="ECO:0000256" key="5">
    <source>
        <dbReference type="ARBA" id="ARBA00022692"/>
    </source>
</evidence>
<evidence type="ECO:0000256" key="1">
    <source>
        <dbReference type="ARBA" id="ARBA00004141"/>
    </source>
</evidence>
<evidence type="ECO:0000256" key="7">
    <source>
        <dbReference type="ARBA" id="ARBA00023053"/>
    </source>
</evidence>
<evidence type="ECO:0000313" key="15">
    <source>
        <dbReference type="Proteomes" id="UP000015102"/>
    </source>
</evidence>
<evidence type="ECO:0000256" key="6">
    <source>
        <dbReference type="ARBA" id="ARBA00022989"/>
    </source>
</evidence>
<dbReference type="GO" id="GO:0015280">
    <property type="term" value="F:ligand-gated sodium channel activity"/>
    <property type="evidence" value="ECO:0007669"/>
    <property type="project" value="TreeGrafter"/>
</dbReference>
<evidence type="ECO:0000256" key="2">
    <source>
        <dbReference type="ARBA" id="ARBA00007193"/>
    </source>
</evidence>
<sequence length="269" mass="30598">MRLWKGTVYIKMDLFQSTGTVDVHSPYEVSESNVLDLKKGEEVIGVFKVLPVVADPKMRSLSPAQRKCVFDGDELSDFPIYSKTICLARCRAVMAYEMCNCVPFFYPYVDGPSCSPAGFECLLDFKWPNWASHICKCQDTCEELQYTVHSIKRSSWGGQLISDEEKAQSSSFRWDVLPPKVRIKRNVLFSFEDLLVSFGGTMSLFLGISILSIVKLVFFGFEMTMVNTFKVSKFLCLNIVKVFRILKKNPPSKFNWESSALMTMVLPSD</sequence>
<dbReference type="InterPro" id="IPR001873">
    <property type="entry name" value="ENaC"/>
</dbReference>
<dbReference type="PANTHER" id="PTHR11690:SF285">
    <property type="entry name" value="PICKPOCKET 3"/>
    <property type="match status" value="1"/>
</dbReference>
<evidence type="ECO:0000256" key="11">
    <source>
        <dbReference type="ARBA" id="ARBA00023303"/>
    </source>
</evidence>
<dbReference type="Gene3D" id="1.10.287.770">
    <property type="entry name" value="YojJ-like"/>
    <property type="match status" value="1"/>
</dbReference>
<evidence type="ECO:0000256" key="12">
    <source>
        <dbReference type="RuleBase" id="RU000679"/>
    </source>
</evidence>
<dbReference type="OMA" id="WESSALM"/>
<evidence type="ECO:0000256" key="10">
    <source>
        <dbReference type="ARBA" id="ARBA00023201"/>
    </source>
</evidence>
<dbReference type="HOGENOM" id="CLU_1035437_0_0_1"/>
<dbReference type="Proteomes" id="UP000015102">
    <property type="component" value="Unassembled WGS sequence"/>
</dbReference>